<dbReference type="CDD" id="cd00173">
    <property type="entry name" value="SH2"/>
    <property type="match status" value="1"/>
</dbReference>
<evidence type="ECO:0000313" key="2">
    <source>
        <dbReference type="EMBL" id="CAD8985570.1"/>
    </source>
</evidence>
<proteinExistence type="predicted"/>
<dbReference type="Pfam" id="PF00595">
    <property type="entry name" value="PDZ"/>
    <property type="match status" value="1"/>
</dbReference>
<dbReference type="SUPFAM" id="SSF55550">
    <property type="entry name" value="SH2 domain"/>
    <property type="match status" value="1"/>
</dbReference>
<dbReference type="SMART" id="SM00228">
    <property type="entry name" value="PDZ"/>
    <property type="match status" value="1"/>
</dbReference>
<organism evidence="2">
    <name type="scientific">Hemiselmis andersenii</name>
    <name type="common">Cryptophyte alga</name>
    <dbReference type="NCBI Taxonomy" id="464988"/>
    <lineage>
        <taxon>Eukaryota</taxon>
        <taxon>Cryptophyceae</taxon>
        <taxon>Cryptomonadales</taxon>
        <taxon>Hemiselmidaceae</taxon>
        <taxon>Hemiselmis</taxon>
    </lineage>
</organism>
<dbReference type="PROSITE" id="PS50106">
    <property type="entry name" value="PDZ"/>
    <property type="match status" value="1"/>
</dbReference>
<dbReference type="InterPro" id="IPR001478">
    <property type="entry name" value="PDZ"/>
</dbReference>
<name>A0A7S1HMG5_HEMAN</name>
<dbReference type="Gene3D" id="2.30.42.10">
    <property type="match status" value="1"/>
</dbReference>
<feature type="domain" description="PDZ" evidence="1">
    <location>
        <begin position="89"/>
        <end position="174"/>
    </location>
</feature>
<evidence type="ECO:0000259" key="1">
    <source>
        <dbReference type="PROSITE" id="PS50106"/>
    </source>
</evidence>
<accession>A0A7S1HMG5</accession>
<dbReference type="SUPFAM" id="SSF50156">
    <property type="entry name" value="PDZ domain-like"/>
    <property type="match status" value="1"/>
</dbReference>
<gene>
    <name evidence="2" type="ORF">HAND00432_LOCUS36583</name>
</gene>
<dbReference type="AlphaFoldDB" id="A0A7S1HMG5"/>
<dbReference type="CDD" id="cd06782">
    <property type="entry name" value="cpPDZ_CPP-like"/>
    <property type="match status" value="1"/>
</dbReference>
<sequence>MAEVGGGSQEDAMAELKKMFKADNKVKERVVKGSNLWQKKFVTVTGERIAKVDRVAAQMAKFITQLRDGGVPLHHTVCVSEYLKWSRSLCALADSYVSSEPVGVGLIFAIDSKNTAVVDHIEPGSPAAATQVRVGDQLVKIDGQDLYQKDYLDMAQAYLGRKGTTVTMQFKRPDQPHPITATMRRAKTGHSSVHCDLHPTKIVERTRFMEKSLVQLRFQLEEWGDKDPAVRLTELFWHRSVVESELGSLNHRCLKLSRDLGLDVTVGKSLKSLDYDRGHVIRDPFAQMVWVGYFSNAPCCKLRDFLAAVQNELRNLGFRLLHATESSFLAKLMGTTMEDCVSQYDIQSLVDHWNPPPRWGEVETFPWDQRGHGLMDAFFLAKENLLRDQEELLIPDWFHPFLQPQEICHILSTADPGTFAVSYSIDPGDFVVRWTSAGRQTKSAKVFVTEGGYAWRADGKIAYPTLQGMLREVSLFLNKGMLLPAQRHPIAGEMLSAEDD</sequence>
<reference evidence="2" key="1">
    <citation type="submission" date="2021-01" db="EMBL/GenBank/DDBJ databases">
        <authorList>
            <person name="Corre E."/>
            <person name="Pelletier E."/>
            <person name="Niang G."/>
            <person name="Scheremetjew M."/>
            <person name="Finn R."/>
            <person name="Kale V."/>
            <person name="Holt S."/>
            <person name="Cochrane G."/>
            <person name="Meng A."/>
            <person name="Brown T."/>
            <person name="Cohen L."/>
        </authorList>
    </citation>
    <scope>NUCLEOTIDE SEQUENCE</scope>
    <source>
        <strain evidence="2">CCMP644</strain>
    </source>
</reference>
<dbReference type="InterPro" id="IPR036034">
    <property type="entry name" value="PDZ_sf"/>
</dbReference>
<protein>
    <recommendedName>
        <fullName evidence="1">PDZ domain-containing protein</fullName>
    </recommendedName>
</protein>
<dbReference type="EMBL" id="HBFX01060726">
    <property type="protein sequence ID" value="CAD8985570.1"/>
    <property type="molecule type" value="Transcribed_RNA"/>
</dbReference>
<dbReference type="InterPro" id="IPR036860">
    <property type="entry name" value="SH2_dom_sf"/>
</dbReference>